<feature type="non-terminal residue" evidence="2">
    <location>
        <position position="79"/>
    </location>
</feature>
<comment type="caution">
    <text evidence="2">The sequence shown here is derived from an EMBL/GenBank/DDBJ whole genome shotgun (WGS) entry which is preliminary data.</text>
</comment>
<reference evidence="3" key="1">
    <citation type="submission" date="2016-06" db="EMBL/GenBank/DDBJ databases">
        <title>Parallel loss of symbiosis genes in relatives of nitrogen-fixing non-legume Parasponia.</title>
        <authorList>
            <person name="Van Velzen R."/>
            <person name="Holmer R."/>
            <person name="Bu F."/>
            <person name="Rutten L."/>
            <person name="Van Zeijl A."/>
            <person name="Liu W."/>
            <person name="Santuari L."/>
            <person name="Cao Q."/>
            <person name="Sharma T."/>
            <person name="Shen D."/>
            <person name="Roswanjaya Y."/>
            <person name="Wardhani T."/>
            <person name="Kalhor M.S."/>
            <person name="Jansen J."/>
            <person name="Van den Hoogen J."/>
            <person name="Gungor B."/>
            <person name="Hartog M."/>
            <person name="Hontelez J."/>
            <person name="Verver J."/>
            <person name="Yang W.-C."/>
            <person name="Schijlen E."/>
            <person name="Repin R."/>
            <person name="Schilthuizen M."/>
            <person name="Schranz E."/>
            <person name="Heidstra R."/>
            <person name="Miyata K."/>
            <person name="Fedorova E."/>
            <person name="Kohlen W."/>
            <person name="Bisseling T."/>
            <person name="Smit S."/>
            <person name="Geurts R."/>
        </authorList>
    </citation>
    <scope>NUCLEOTIDE SEQUENCE [LARGE SCALE GENOMIC DNA]</scope>
    <source>
        <strain evidence="3">cv. WU1-14</strain>
    </source>
</reference>
<name>A0A2P5E0G1_PARAD</name>
<dbReference type="AlphaFoldDB" id="A0A2P5E0G1"/>
<keyword evidence="3" id="KW-1185">Reference proteome</keyword>
<feature type="region of interest" description="Disordered" evidence="1">
    <location>
        <begin position="21"/>
        <end position="79"/>
    </location>
</feature>
<organism evidence="2 3">
    <name type="scientific">Parasponia andersonii</name>
    <name type="common">Sponia andersonii</name>
    <dbReference type="NCBI Taxonomy" id="3476"/>
    <lineage>
        <taxon>Eukaryota</taxon>
        <taxon>Viridiplantae</taxon>
        <taxon>Streptophyta</taxon>
        <taxon>Embryophyta</taxon>
        <taxon>Tracheophyta</taxon>
        <taxon>Spermatophyta</taxon>
        <taxon>Magnoliopsida</taxon>
        <taxon>eudicotyledons</taxon>
        <taxon>Gunneridae</taxon>
        <taxon>Pentapetalae</taxon>
        <taxon>rosids</taxon>
        <taxon>fabids</taxon>
        <taxon>Rosales</taxon>
        <taxon>Cannabaceae</taxon>
        <taxon>Parasponia</taxon>
    </lineage>
</organism>
<feature type="compositionally biased region" description="Basic and acidic residues" evidence="1">
    <location>
        <begin position="54"/>
        <end position="79"/>
    </location>
</feature>
<protein>
    <submittedName>
        <fullName evidence="2">Uncharacterized protein</fullName>
    </submittedName>
</protein>
<sequence>MKSQKFVEIMPTLKGYWQAKPSADKGRTLTRRSSKSLGVNRREKFLSRPNRGCRGSDKARQGLSRRERWWTEDTRRSRK</sequence>
<evidence type="ECO:0000256" key="1">
    <source>
        <dbReference type="SAM" id="MobiDB-lite"/>
    </source>
</evidence>
<dbReference type="EMBL" id="JXTB01000006">
    <property type="protein sequence ID" value="PON79018.1"/>
    <property type="molecule type" value="Genomic_DNA"/>
</dbReference>
<evidence type="ECO:0000313" key="2">
    <source>
        <dbReference type="EMBL" id="PON79018.1"/>
    </source>
</evidence>
<gene>
    <name evidence="2" type="ORF">PanWU01x14_015190</name>
</gene>
<accession>A0A2P5E0G1</accession>
<evidence type="ECO:0000313" key="3">
    <source>
        <dbReference type="Proteomes" id="UP000237105"/>
    </source>
</evidence>
<dbReference type="Proteomes" id="UP000237105">
    <property type="component" value="Unassembled WGS sequence"/>
</dbReference>
<proteinExistence type="predicted"/>